<dbReference type="CDD" id="cd00090">
    <property type="entry name" value="HTH_ARSR"/>
    <property type="match status" value="1"/>
</dbReference>
<dbReference type="PROSITE" id="PS51078">
    <property type="entry name" value="ICLR_ED"/>
    <property type="match status" value="1"/>
</dbReference>
<evidence type="ECO:0000259" key="5">
    <source>
        <dbReference type="PROSITE" id="PS51078"/>
    </source>
</evidence>
<evidence type="ECO:0000256" key="3">
    <source>
        <dbReference type="ARBA" id="ARBA00023163"/>
    </source>
</evidence>
<accession>A0ABN2G9S0</accession>
<keyword evidence="7" id="KW-1185">Reference proteome</keyword>
<dbReference type="InterPro" id="IPR029016">
    <property type="entry name" value="GAF-like_dom_sf"/>
</dbReference>
<evidence type="ECO:0000313" key="6">
    <source>
        <dbReference type="EMBL" id="GAA1667756.1"/>
    </source>
</evidence>
<dbReference type="RefSeq" id="WP_344052218.1">
    <property type="nucleotide sequence ID" value="NZ_BAAAPK010000001.1"/>
</dbReference>
<comment type="caution">
    <text evidence="6">The sequence shown here is derived from an EMBL/GenBank/DDBJ whole genome shotgun (WGS) entry which is preliminary data.</text>
</comment>
<keyword evidence="2" id="KW-0238">DNA-binding</keyword>
<dbReference type="EMBL" id="BAAAPK010000001">
    <property type="protein sequence ID" value="GAA1667756.1"/>
    <property type="molecule type" value="Genomic_DNA"/>
</dbReference>
<dbReference type="PANTHER" id="PTHR30136">
    <property type="entry name" value="HELIX-TURN-HELIX TRANSCRIPTIONAL REGULATOR, ICLR FAMILY"/>
    <property type="match status" value="1"/>
</dbReference>
<keyword evidence="3" id="KW-0804">Transcription</keyword>
<evidence type="ECO:0000256" key="2">
    <source>
        <dbReference type="ARBA" id="ARBA00023125"/>
    </source>
</evidence>
<dbReference type="InterPro" id="IPR036388">
    <property type="entry name" value="WH-like_DNA-bd_sf"/>
</dbReference>
<dbReference type="Pfam" id="PF09339">
    <property type="entry name" value="HTH_IclR"/>
    <property type="match status" value="1"/>
</dbReference>
<feature type="domain" description="IclR-ED" evidence="5">
    <location>
        <begin position="71"/>
        <end position="233"/>
    </location>
</feature>
<dbReference type="InterPro" id="IPR005471">
    <property type="entry name" value="Tscrpt_reg_IclR_N"/>
</dbReference>
<dbReference type="SUPFAM" id="SSF46785">
    <property type="entry name" value="Winged helix' DNA-binding domain"/>
    <property type="match status" value="1"/>
</dbReference>
<dbReference type="PROSITE" id="PS51077">
    <property type="entry name" value="HTH_ICLR"/>
    <property type="match status" value="1"/>
</dbReference>
<feature type="domain" description="HTH iclR-type" evidence="4">
    <location>
        <begin position="9"/>
        <end position="70"/>
    </location>
</feature>
<dbReference type="Gene3D" id="3.30.450.40">
    <property type="match status" value="1"/>
</dbReference>
<protein>
    <recommendedName>
        <fullName evidence="8">ArsR family transcriptional regulator</fullName>
    </recommendedName>
</protein>
<evidence type="ECO:0000259" key="4">
    <source>
        <dbReference type="PROSITE" id="PS51077"/>
    </source>
</evidence>
<reference evidence="6 7" key="1">
    <citation type="journal article" date="2019" name="Int. J. Syst. Evol. Microbiol.">
        <title>The Global Catalogue of Microorganisms (GCM) 10K type strain sequencing project: providing services to taxonomists for standard genome sequencing and annotation.</title>
        <authorList>
            <consortium name="The Broad Institute Genomics Platform"/>
            <consortium name="The Broad Institute Genome Sequencing Center for Infectious Disease"/>
            <person name="Wu L."/>
            <person name="Ma J."/>
        </authorList>
    </citation>
    <scope>NUCLEOTIDE SEQUENCE [LARGE SCALE GENOMIC DNA]</scope>
    <source>
        <strain evidence="6 7">JCM 15575</strain>
    </source>
</reference>
<evidence type="ECO:0000256" key="1">
    <source>
        <dbReference type="ARBA" id="ARBA00023015"/>
    </source>
</evidence>
<evidence type="ECO:0000313" key="7">
    <source>
        <dbReference type="Proteomes" id="UP001500596"/>
    </source>
</evidence>
<dbReference type="InterPro" id="IPR050707">
    <property type="entry name" value="HTH_MetabolicPath_Reg"/>
</dbReference>
<dbReference type="PANTHER" id="PTHR30136:SF24">
    <property type="entry name" value="HTH-TYPE TRANSCRIPTIONAL REPRESSOR ALLR"/>
    <property type="match status" value="1"/>
</dbReference>
<dbReference type="SUPFAM" id="SSF55781">
    <property type="entry name" value="GAF domain-like"/>
    <property type="match status" value="1"/>
</dbReference>
<keyword evidence="1" id="KW-0805">Transcription regulation</keyword>
<dbReference type="InterPro" id="IPR011991">
    <property type="entry name" value="ArsR-like_HTH"/>
</dbReference>
<dbReference type="InterPro" id="IPR036390">
    <property type="entry name" value="WH_DNA-bd_sf"/>
</dbReference>
<dbReference type="Pfam" id="PF01614">
    <property type="entry name" value="IclR_C"/>
    <property type="match status" value="1"/>
</dbReference>
<sequence>MPETAAPPSQTLSRGIRILEILADAGEPLSIDEVAKRLAVHRSVAYRLLRTLEGHGLIRRDVAGRISLGARMAALAAGVAHDLQAEALPELTAVANELGMTCFLAVLDHDECVTLTSVEPRRAIASVAQRPGTRHPVTVGAPGKAILAGLPHALPADASAALRAEVAEAAARGFATSHDEVIPSLRSVAVPLMLPGREVAAVAVVFVASANADIAIAARLERSAAVIRASLGG</sequence>
<dbReference type="Proteomes" id="UP001500596">
    <property type="component" value="Unassembled WGS sequence"/>
</dbReference>
<gene>
    <name evidence="6" type="ORF">GCM10009807_09920</name>
</gene>
<evidence type="ECO:0008006" key="8">
    <source>
        <dbReference type="Google" id="ProtNLM"/>
    </source>
</evidence>
<dbReference type="SMART" id="SM00346">
    <property type="entry name" value="HTH_ICLR"/>
    <property type="match status" value="1"/>
</dbReference>
<organism evidence="6 7">
    <name type="scientific">Microbacterium lacus</name>
    <dbReference type="NCBI Taxonomy" id="415217"/>
    <lineage>
        <taxon>Bacteria</taxon>
        <taxon>Bacillati</taxon>
        <taxon>Actinomycetota</taxon>
        <taxon>Actinomycetes</taxon>
        <taxon>Micrococcales</taxon>
        <taxon>Microbacteriaceae</taxon>
        <taxon>Microbacterium</taxon>
    </lineage>
</organism>
<name>A0ABN2G9S0_9MICO</name>
<proteinExistence type="predicted"/>
<dbReference type="InterPro" id="IPR014757">
    <property type="entry name" value="Tscrpt_reg_IclR_C"/>
</dbReference>
<dbReference type="Gene3D" id="1.10.10.10">
    <property type="entry name" value="Winged helix-like DNA-binding domain superfamily/Winged helix DNA-binding domain"/>
    <property type="match status" value="1"/>
</dbReference>